<evidence type="ECO:0000256" key="4">
    <source>
        <dbReference type="ARBA" id="ARBA00022741"/>
    </source>
</evidence>
<protein>
    <recommendedName>
        <fullName evidence="6">Ribose 1,5-bisphosphate phosphokinase PhnN</fullName>
        <ecNumber evidence="6">2.7.4.23</ecNumber>
    </recommendedName>
    <alternativeName>
        <fullName evidence="6">Ribose 1,5-bisphosphokinase</fullName>
    </alternativeName>
</protein>
<dbReference type="RefSeq" id="WP_013514105.1">
    <property type="nucleotide sequence ID" value="NC_014844.1"/>
</dbReference>
<comment type="catalytic activity">
    <reaction evidence="1 6">
        <text>alpha-D-ribose 1,5-bisphosphate + ATP = 5-phospho-alpha-D-ribose 1-diphosphate + ADP</text>
        <dbReference type="Rhea" id="RHEA:20109"/>
        <dbReference type="ChEBI" id="CHEBI:30616"/>
        <dbReference type="ChEBI" id="CHEBI:58017"/>
        <dbReference type="ChEBI" id="CHEBI:68688"/>
        <dbReference type="ChEBI" id="CHEBI:456216"/>
        <dbReference type="EC" id="2.7.4.23"/>
    </reaction>
</comment>
<dbReference type="SMART" id="SM00072">
    <property type="entry name" value="GuKc"/>
    <property type="match status" value="1"/>
</dbReference>
<dbReference type="GO" id="GO:0005524">
    <property type="term" value="F:ATP binding"/>
    <property type="evidence" value="ECO:0007669"/>
    <property type="project" value="UniProtKB-KW"/>
</dbReference>
<dbReference type="OrthoDB" id="341217at2"/>
<evidence type="ECO:0000259" key="7">
    <source>
        <dbReference type="SMART" id="SM00072"/>
    </source>
</evidence>
<evidence type="ECO:0000313" key="8">
    <source>
        <dbReference type="EMBL" id="ADU62174.1"/>
    </source>
</evidence>
<keyword evidence="4 6" id="KW-0547">Nucleotide-binding</keyword>
<evidence type="ECO:0000256" key="5">
    <source>
        <dbReference type="ARBA" id="ARBA00022840"/>
    </source>
</evidence>
<dbReference type="eggNOG" id="COG3709">
    <property type="taxonomic scope" value="Bacteria"/>
</dbReference>
<comment type="function">
    <text evidence="6">Catalyzes the phosphorylation of ribose 1,5-bisphosphate to 5-phospho-D-ribosyl alpha-1-diphosphate (PRPP).</text>
</comment>
<feature type="domain" description="Guanylate kinase/L-type calcium channel beta subunit" evidence="7">
    <location>
        <begin position="3"/>
        <end position="182"/>
    </location>
</feature>
<comment type="pathway">
    <text evidence="2 6">Metabolic intermediate biosynthesis; 5-phospho-alpha-D-ribose 1-diphosphate biosynthesis; 5-phospho-alpha-D-ribose 1-diphosphate from D-ribose 5-phosphate (route II): step 3/3.</text>
</comment>
<dbReference type="InterPro" id="IPR008145">
    <property type="entry name" value="GK/Ca_channel_bsu"/>
</dbReference>
<dbReference type="UniPathway" id="UPA00087">
    <property type="reaction ID" value="UER00175"/>
</dbReference>
<comment type="similarity">
    <text evidence="6">Belongs to the ribose 1,5-bisphosphokinase family.</text>
</comment>
<dbReference type="Proteomes" id="UP000002191">
    <property type="component" value="Chromosome"/>
</dbReference>
<dbReference type="AlphaFoldDB" id="E6VTJ7"/>
<dbReference type="SUPFAM" id="SSF52540">
    <property type="entry name" value="P-loop containing nucleoside triphosphate hydrolases"/>
    <property type="match status" value="1"/>
</dbReference>
<evidence type="ECO:0000313" key="9">
    <source>
        <dbReference type="Proteomes" id="UP000002191"/>
    </source>
</evidence>
<dbReference type="Gene3D" id="3.40.50.300">
    <property type="entry name" value="P-loop containing nucleotide triphosphate hydrolases"/>
    <property type="match status" value="1"/>
</dbReference>
<dbReference type="GO" id="GO:0019634">
    <property type="term" value="P:organic phosphonate metabolic process"/>
    <property type="evidence" value="ECO:0007669"/>
    <property type="project" value="UniProtKB-UniRule"/>
</dbReference>
<reference evidence="8 9" key="2">
    <citation type="journal article" date="2014" name="Genome Announc.">
        <title>Complete Genome Sequence of the Subsurface, Mesophilic Sulfate-Reducing Bacterium Desulfovibrio aespoeensis Aspo-2.</title>
        <authorList>
            <person name="Pedersen K."/>
            <person name="Bengtsson A."/>
            <person name="Edlund J."/>
            <person name="Rabe L."/>
            <person name="Hazen T."/>
            <person name="Chakraborty R."/>
            <person name="Goodwin L."/>
            <person name="Shapiro N."/>
        </authorList>
    </citation>
    <scope>NUCLEOTIDE SEQUENCE [LARGE SCALE GENOMIC DNA]</scope>
    <source>
        <strain evidence="9">ATCC 700646 / DSM 10631 / Aspo-2</strain>
    </source>
</reference>
<comment type="caution">
    <text evidence="6">Lacks conserved residue(s) required for the propagation of feature annotation.</text>
</comment>
<dbReference type="GO" id="GO:0006015">
    <property type="term" value="P:5-phosphoribose 1-diphosphate biosynthetic process"/>
    <property type="evidence" value="ECO:0007669"/>
    <property type="project" value="UniProtKB-UniRule"/>
</dbReference>
<name>E6VTJ7_PSEA9</name>
<evidence type="ECO:0000256" key="6">
    <source>
        <dbReference type="HAMAP-Rule" id="MF_00836"/>
    </source>
</evidence>
<gene>
    <name evidence="6" type="primary">phnN</name>
    <name evidence="8" type="ordered locus">Daes_1159</name>
</gene>
<keyword evidence="3 6" id="KW-0808">Transferase</keyword>
<accession>E6VTJ7</accession>
<reference evidence="9" key="1">
    <citation type="submission" date="2010-12" db="EMBL/GenBank/DDBJ databases">
        <title>Complete sequence of Desulfovibrio aespoeensis Aspo-2.</title>
        <authorList>
            <consortium name="US DOE Joint Genome Institute"/>
            <person name="Lucas S."/>
            <person name="Copeland A."/>
            <person name="Lapidus A."/>
            <person name="Cheng J.-F."/>
            <person name="Goodwin L."/>
            <person name="Pitluck S."/>
            <person name="Chertkov O."/>
            <person name="Misra M."/>
            <person name="Detter J.C."/>
            <person name="Han C."/>
            <person name="Tapia R."/>
            <person name="Land M."/>
            <person name="Hauser L."/>
            <person name="Kyrpides N."/>
            <person name="Ivanova N."/>
            <person name="Ovchinnikova G."/>
            <person name="Pedersen K."/>
            <person name="Jagevall S."/>
            <person name="Hazen T."/>
            <person name="Woyke T."/>
        </authorList>
    </citation>
    <scope>NUCLEOTIDE SEQUENCE [LARGE SCALE GENOMIC DNA]</scope>
    <source>
        <strain evidence="9">ATCC 700646 / DSM 10631 / Aspo-2</strain>
    </source>
</reference>
<dbReference type="NCBIfam" id="NF007485">
    <property type="entry name" value="PRK10078.1"/>
    <property type="match status" value="1"/>
</dbReference>
<keyword evidence="9" id="KW-1185">Reference proteome</keyword>
<dbReference type="HAMAP" id="MF_00836">
    <property type="entry name" value="PhnN"/>
    <property type="match status" value="1"/>
</dbReference>
<dbReference type="NCBIfam" id="TIGR02322">
    <property type="entry name" value="phosphon_PhnN"/>
    <property type="match status" value="1"/>
</dbReference>
<evidence type="ECO:0000256" key="3">
    <source>
        <dbReference type="ARBA" id="ARBA00022679"/>
    </source>
</evidence>
<dbReference type="EMBL" id="CP002431">
    <property type="protein sequence ID" value="ADU62174.1"/>
    <property type="molecule type" value="Genomic_DNA"/>
</dbReference>
<sequence length="189" mass="21045">MKYGRLTYVIGPSGCGKDSVMAYARKLCPGNEAVFAHRYITRSAEAGGENHVHLQPDEFQARVEGGVFALHWDSHGYRYGIGCEIDAWMEAGFNVVVNGSRAYLPEAARRYPDMRPVLITVEPGILRHRLLVRGRENESEIEHRLALAEAYEVRHPALKSIDNSGELALAGNALLSLVRDTRTAWKKAV</sequence>
<proteinExistence type="inferred from homology"/>
<dbReference type="GO" id="GO:0033863">
    <property type="term" value="F:ribose 1,5-bisphosphate phosphokinase activity"/>
    <property type="evidence" value="ECO:0007669"/>
    <property type="project" value="UniProtKB-UniRule"/>
</dbReference>
<dbReference type="EC" id="2.7.4.23" evidence="6"/>
<evidence type="ECO:0000256" key="1">
    <source>
        <dbReference type="ARBA" id="ARBA00000373"/>
    </source>
</evidence>
<organism evidence="8 9">
    <name type="scientific">Pseudodesulfovibrio aespoeensis (strain ATCC 700646 / DSM 10631 / Aspo-2)</name>
    <name type="common">Desulfovibrio aespoeensis</name>
    <dbReference type="NCBI Taxonomy" id="643562"/>
    <lineage>
        <taxon>Bacteria</taxon>
        <taxon>Pseudomonadati</taxon>
        <taxon>Thermodesulfobacteriota</taxon>
        <taxon>Desulfovibrionia</taxon>
        <taxon>Desulfovibrionales</taxon>
        <taxon>Desulfovibrionaceae</taxon>
    </lineage>
</organism>
<dbReference type="STRING" id="643562.Daes_1159"/>
<dbReference type="KEGG" id="das:Daes_1159"/>
<keyword evidence="8" id="KW-0418">Kinase</keyword>
<dbReference type="InterPro" id="IPR027417">
    <property type="entry name" value="P-loop_NTPase"/>
</dbReference>
<dbReference type="InterPro" id="IPR012699">
    <property type="entry name" value="PhnN"/>
</dbReference>
<evidence type="ECO:0000256" key="2">
    <source>
        <dbReference type="ARBA" id="ARBA00005069"/>
    </source>
</evidence>
<dbReference type="HOGENOM" id="CLU_102477_0_0_7"/>
<keyword evidence="5 6" id="KW-0067">ATP-binding</keyword>